<evidence type="ECO:0000313" key="1">
    <source>
        <dbReference type="EMBL" id="MBA2859853.1"/>
    </source>
</evidence>
<evidence type="ECO:0000313" key="2">
    <source>
        <dbReference type="Proteomes" id="UP000568063"/>
    </source>
</evidence>
<protein>
    <submittedName>
        <fullName evidence="1">Uncharacterized protein</fullName>
    </submittedName>
</protein>
<sequence>MLSDLILEIENENNNKEILNFLNILDSIYKNKEPVFDNATLENLGIEKIENDFTIYGKNYPLFKMIYYFNEIPLFNSEKESILFLKNNNLNHSKTYFDLDNLEKEKLKGLILNLGENKVPDGYKPFVKDLLFGNTYYFSKYNMELKEYVSSLNSIYKLKEYDIVKNCILKKELPPKNIILKYKTDLSKTIDLFNKKLNNTEIRKFSIDFEGKSFDCKYIYLKQSLWDKIKGWFFGEINGIHYPALVNIAYNNPKVDYLKPFFILNDNEYEINVVARVPKLLYLKYGLTLNHIKLNGNHTYFGKWNSLKFLK</sequence>
<dbReference type="EMBL" id="JACDUM010000001">
    <property type="protein sequence ID" value="MBA2859853.1"/>
    <property type="molecule type" value="Genomic_DNA"/>
</dbReference>
<name>A0A7J9P9F9_METMI</name>
<dbReference type="AlphaFoldDB" id="A0A7J9P9F9"/>
<organism evidence="1 2">
    <name type="scientific">Methanococcus maripaludis</name>
    <name type="common">Methanococcus deltae</name>
    <dbReference type="NCBI Taxonomy" id="39152"/>
    <lineage>
        <taxon>Archaea</taxon>
        <taxon>Methanobacteriati</taxon>
        <taxon>Methanobacteriota</taxon>
        <taxon>Methanomada group</taxon>
        <taxon>Methanococci</taxon>
        <taxon>Methanococcales</taxon>
        <taxon>Methanococcaceae</taxon>
        <taxon>Methanococcus</taxon>
    </lineage>
</organism>
<accession>A0A7J9P9F9</accession>
<dbReference type="Proteomes" id="UP000568063">
    <property type="component" value="Unassembled WGS sequence"/>
</dbReference>
<reference evidence="1 2" key="1">
    <citation type="submission" date="2020-07" db="EMBL/GenBank/DDBJ databases">
        <title>Genomic Encyclopedia of Type Strains, Phase IV (KMG-V): Genome sequencing to study the core and pangenomes of soil and plant-associated prokaryotes.</title>
        <authorList>
            <person name="Whitman W."/>
        </authorList>
    </citation>
    <scope>NUCLEOTIDE SEQUENCE [LARGE SCALE GENOMIC DNA]</scope>
    <source>
        <strain evidence="1 2">C9</strain>
    </source>
</reference>
<comment type="caution">
    <text evidence="1">The sequence shown here is derived from an EMBL/GenBank/DDBJ whole genome shotgun (WGS) entry which is preliminary data.</text>
</comment>
<dbReference type="RefSeq" id="WP_181521461.1">
    <property type="nucleotide sequence ID" value="NZ_JACDUM010000001.1"/>
</dbReference>
<proteinExistence type="predicted"/>
<gene>
    <name evidence="1" type="ORF">HNP91_000648</name>
</gene>